<dbReference type="AlphaFoldDB" id="A0A7X1B1X8"/>
<accession>A0A7X1B1X8</accession>
<gene>
    <name evidence="10" type="ORF">H5P30_14695</name>
</gene>
<dbReference type="InterPro" id="IPR050586">
    <property type="entry name" value="CPA3_Na-H_Antiporter_D"/>
</dbReference>
<feature type="transmembrane region" description="Helical" evidence="8">
    <location>
        <begin position="33"/>
        <end position="50"/>
    </location>
</feature>
<feature type="transmembrane region" description="Helical" evidence="8">
    <location>
        <begin position="110"/>
        <end position="127"/>
    </location>
</feature>
<evidence type="ECO:0000313" key="10">
    <source>
        <dbReference type="EMBL" id="MBC2603028.1"/>
    </source>
</evidence>
<dbReference type="GO" id="GO:0042773">
    <property type="term" value="P:ATP synthesis coupled electron transport"/>
    <property type="evidence" value="ECO:0007669"/>
    <property type="project" value="InterPro"/>
</dbReference>
<feature type="transmembrane region" description="Helical" evidence="8">
    <location>
        <begin position="369"/>
        <end position="391"/>
    </location>
</feature>
<dbReference type="RefSeq" id="WP_185693670.1">
    <property type="nucleotide sequence ID" value="NZ_JACHVA010000116.1"/>
</dbReference>
<feature type="domain" description="NADH:quinone oxidoreductase/Mrp antiporter transmembrane" evidence="9">
    <location>
        <begin position="128"/>
        <end position="418"/>
    </location>
</feature>
<dbReference type="InterPro" id="IPR001750">
    <property type="entry name" value="ND/Mrp_TM"/>
</dbReference>
<feature type="transmembrane region" description="Helical" evidence="8">
    <location>
        <begin position="452"/>
        <end position="472"/>
    </location>
</feature>
<feature type="transmembrane region" description="Helical" evidence="8">
    <location>
        <begin position="272"/>
        <end position="293"/>
    </location>
</feature>
<comment type="similarity">
    <text evidence="2">Belongs to the CPA3 antiporters (TC 2.A.63) subunit D family.</text>
</comment>
<dbReference type="GO" id="GO:0005886">
    <property type="term" value="C:plasma membrane"/>
    <property type="evidence" value="ECO:0007669"/>
    <property type="project" value="UniProtKB-SubCell"/>
</dbReference>
<dbReference type="PANTHER" id="PTHR42703:SF1">
    <property type="entry name" value="NA(+)_H(+) ANTIPORTER SUBUNIT D1"/>
    <property type="match status" value="1"/>
</dbReference>
<name>A0A7X1B1X8_9BACT</name>
<reference evidence="10 11" key="1">
    <citation type="submission" date="2020-07" db="EMBL/GenBank/DDBJ databases">
        <authorList>
            <person name="Feng X."/>
        </authorList>
    </citation>
    <scope>NUCLEOTIDE SEQUENCE [LARGE SCALE GENOMIC DNA]</scope>
    <source>
        <strain evidence="10 11">JCM14086</strain>
    </source>
</reference>
<evidence type="ECO:0000313" key="11">
    <source>
        <dbReference type="Proteomes" id="UP000525652"/>
    </source>
</evidence>
<comment type="caution">
    <text evidence="10">The sequence shown here is derived from an EMBL/GenBank/DDBJ whole genome shotgun (WGS) entry which is preliminary data.</text>
</comment>
<feature type="transmembrane region" description="Helical" evidence="8">
    <location>
        <begin position="133"/>
        <end position="152"/>
    </location>
</feature>
<evidence type="ECO:0000256" key="8">
    <source>
        <dbReference type="SAM" id="Phobius"/>
    </source>
</evidence>
<keyword evidence="3" id="KW-1003">Cell membrane</keyword>
<dbReference type="Pfam" id="PF00361">
    <property type="entry name" value="Proton_antipo_M"/>
    <property type="match status" value="1"/>
</dbReference>
<comment type="subcellular location">
    <subcellularLocation>
        <location evidence="1">Cell membrane</location>
        <topology evidence="1">Multi-pass membrane protein</topology>
    </subcellularLocation>
    <subcellularLocation>
        <location evidence="7">Membrane</location>
        <topology evidence="7">Multi-pass membrane protein</topology>
    </subcellularLocation>
</comment>
<feature type="transmembrane region" description="Helical" evidence="8">
    <location>
        <begin position="242"/>
        <end position="266"/>
    </location>
</feature>
<dbReference type="GO" id="GO:0008137">
    <property type="term" value="F:NADH dehydrogenase (ubiquinone) activity"/>
    <property type="evidence" value="ECO:0007669"/>
    <property type="project" value="InterPro"/>
</dbReference>
<dbReference type="PRINTS" id="PR01437">
    <property type="entry name" value="NUOXDRDTASE4"/>
</dbReference>
<keyword evidence="4 7" id="KW-0812">Transmembrane</keyword>
<sequence>MNGLVLFLPLLVPLCSAVCLLVGARSVQFQRVGGVVGCLLTLAASIYLLWQTDVHGVIVAQSGGWAAPFGISLVADRLGAVMVFISSFMGAAVGVYSLSEIGEGRIRKFFYPLFLFLLFGVNGAFLTGDLFNLYVWFEVMLISSFVLVSMGGRKKELEGGLKYVCLNLLASAFFLAGAGILYGKLGTLNMADLSVKIASSSDPEWILSGSMLLMVSFGLKAGVFPLFFWLPASYHTPPVTVSAIFAGLLTKVGVYALIRAYTLIFAPLFDDVQWILIAVSILTMITGVLGAASHFEMRKILSFHIVSQIGYMTLGLAFMTPLALAASIFYLVHHIIVKTNLFLVSGIVIRKKGTADLARIGGLYKSAPWLAALFFIPAFSLGGIPPLSGFWAKFGIVKAGLDIGAWISVAAALAVGVLTLYSMTKIWAEAFWKKQPENVPEGEMETCGKGKLAWMVIPVTILAVCTVVIGLFGEPLFAFSERAADQLMDSSEYISAVLDGAGNGGQE</sequence>
<proteinExistence type="inferred from homology"/>
<dbReference type="PANTHER" id="PTHR42703">
    <property type="entry name" value="NADH DEHYDROGENASE"/>
    <property type="match status" value="1"/>
</dbReference>
<evidence type="ECO:0000256" key="1">
    <source>
        <dbReference type="ARBA" id="ARBA00004651"/>
    </source>
</evidence>
<evidence type="ECO:0000256" key="7">
    <source>
        <dbReference type="RuleBase" id="RU000320"/>
    </source>
</evidence>
<dbReference type="NCBIfam" id="NF009306">
    <property type="entry name" value="PRK12663.1"/>
    <property type="match status" value="1"/>
</dbReference>
<keyword evidence="6 8" id="KW-0472">Membrane</keyword>
<organism evidence="10 11">
    <name type="scientific">Puniceicoccus vermicola</name>
    <dbReference type="NCBI Taxonomy" id="388746"/>
    <lineage>
        <taxon>Bacteria</taxon>
        <taxon>Pseudomonadati</taxon>
        <taxon>Verrucomicrobiota</taxon>
        <taxon>Opitutia</taxon>
        <taxon>Puniceicoccales</taxon>
        <taxon>Puniceicoccaceae</taxon>
        <taxon>Puniceicoccus</taxon>
    </lineage>
</organism>
<keyword evidence="5 8" id="KW-1133">Transmembrane helix</keyword>
<evidence type="ECO:0000256" key="5">
    <source>
        <dbReference type="ARBA" id="ARBA00022989"/>
    </source>
</evidence>
<feature type="transmembrane region" description="Helical" evidence="8">
    <location>
        <begin position="403"/>
        <end position="424"/>
    </location>
</feature>
<keyword evidence="11" id="KW-1185">Reference proteome</keyword>
<protein>
    <submittedName>
        <fullName evidence="10">Na+/H+ antiporter subunit D</fullName>
    </submittedName>
</protein>
<feature type="transmembrane region" description="Helical" evidence="8">
    <location>
        <begin position="328"/>
        <end position="349"/>
    </location>
</feature>
<evidence type="ECO:0000256" key="2">
    <source>
        <dbReference type="ARBA" id="ARBA00005346"/>
    </source>
</evidence>
<dbReference type="Proteomes" id="UP000525652">
    <property type="component" value="Unassembled WGS sequence"/>
</dbReference>
<feature type="transmembrane region" description="Helical" evidence="8">
    <location>
        <begin position="81"/>
        <end position="98"/>
    </location>
</feature>
<feature type="transmembrane region" description="Helical" evidence="8">
    <location>
        <begin position="164"/>
        <end position="185"/>
    </location>
</feature>
<dbReference type="EMBL" id="JACHVA010000116">
    <property type="protein sequence ID" value="MBC2603028.1"/>
    <property type="molecule type" value="Genomic_DNA"/>
</dbReference>
<evidence type="ECO:0000256" key="3">
    <source>
        <dbReference type="ARBA" id="ARBA00022475"/>
    </source>
</evidence>
<feature type="transmembrane region" description="Helical" evidence="8">
    <location>
        <begin position="205"/>
        <end position="230"/>
    </location>
</feature>
<feature type="transmembrane region" description="Helical" evidence="8">
    <location>
        <begin position="300"/>
        <end position="322"/>
    </location>
</feature>
<evidence type="ECO:0000256" key="4">
    <source>
        <dbReference type="ARBA" id="ARBA00022692"/>
    </source>
</evidence>
<evidence type="ECO:0000259" key="9">
    <source>
        <dbReference type="Pfam" id="PF00361"/>
    </source>
</evidence>
<dbReference type="InterPro" id="IPR003918">
    <property type="entry name" value="NADH_UbQ_OxRdtase"/>
</dbReference>
<evidence type="ECO:0000256" key="6">
    <source>
        <dbReference type="ARBA" id="ARBA00023136"/>
    </source>
</evidence>